<keyword evidence="8" id="KW-1185">Reference proteome</keyword>
<evidence type="ECO:0000313" key="7">
    <source>
        <dbReference type="EMBL" id="MFC3284923.1"/>
    </source>
</evidence>
<proteinExistence type="predicted"/>
<name>A0ABV7LR66_9GAMM</name>
<dbReference type="PANTHER" id="PTHR43646">
    <property type="entry name" value="GLYCOSYLTRANSFERASE"/>
    <property type="match status" value="1"/>
</dbReference>
<organism evidence="7 8">
    <name type="scientific">Litchfieldella rifensis</name>
    <dbReference type="NCBI Taxonomy" id="762643"/>
    <lineage>
        <taxon>Bacteria</taxon>
        <taxon>Pseudomonadati</taxon>
        <taxon>Pseudomonadota</taxon>
        <taxon>Gammaproteobacteria</taxon>
        <taxon>Oceanospirillales</taxon>
        <taxon>Halomonadaceae</taxon>
        <taxon>Litchfieldella</taxon>
    </lineage>
</organism>
<accession>A0ABV7LR66</accession>
<keyword evidence="4" id="KW-0808">Transferase</keyword>
<evidence type="ECO:0000256" key="4">
    <source>
        <dbReference type="ARBA" id="ARBA00022679"/>
    </source>
</evidence>
<dbReference type="Gene3D" id="3.90.550.10">
    <property type="entry name" value="Spore Coat Polysaccharide Biosynthesis Protein SpsA, Chain A"/>
    <property type="match status" value="1"/>
</dbReference>
<keyword evidence="3" id="KW-0328">Glycosyltransferase</keyword>
<evidence type="ECO:0000256" key="5">
    <source>
        <dbReference type="ARBA" id="ARBA00023136"/>
    </source>
</evidence>
<keyword evidence="2" id="KW-1003">Cell membrane</keyword>
<dbReference type="InterPro" id="IPR001173">
    <property type="entry name" value="Glyco_trans_2-like"/>
</dbReference>
<evidence type="ECO:0000259" key="6">
    <source>
        <dbReference type="Pfam" id="PF00535"/>
    </source>
</evidence>
<gene>
    <name evidence="7" type="ORF">ACFOEV_15085</name>
</gene>
<sequence>MDSSATLSVIIPTLDEAADIEAQLGGLQALRDHGIEIVVVDGGSQDDTFALAAPLASLVISSAAGRARQMNVGAQASRGNVLLFLHADTRLPDGAVDRIQQALADGCQWGRFDVRLEGRHPMLKVIALAMNLRSRLTGIATGDQALFTTRQAFEAIGGFPEQPLMEDIEISKRLKRLSRPACVRPCVVSSARRWERHGLWSTMLQMWHLRYRYWRGIDSRQLAEEYRHAR</sequence>
<feature type="domain" description="Glycosyltransferase 2-like" evidence="6">
    <location>
        <begin position="8"/>
        <end position="121"/>
    </location>
</feature>
<reference evidence="8" key="1">
    <citation type="journal article" date="2019" name="Int. J. Syst. Evol. Microbiol.">
        <title>The Global Catalogue of Microorganisms (GCM) 10K type strain sequencing project: providing services to taxonomists for standard genome sequencing and annotation.</title>
        <authorList>
            <consortium name="The Broad Institute Genomics Platform"/>
            <consortium name="The Broad Institute Genome Sequencing Center for Infectious Disease"/>
            <person name="Wu L."/>
            <person name="Ma J."/>
        </authorList>
    </citation>
    <scope>NUCLEOTIDE SEQUENCE [LARGE SCALE GENOMIC DNA]</scope>
    <source>
        <strain evidence="8">CECT 7698</strain>
    </source>
</reference>
<dbReference type="Proteomes" id="UP001595579">
    <property type="component" value="Unassembled WGS sequence"/>
</dbReference>
<dbReference type="EMBL" id="JBHRUG010000029">
    <property type="protein sequence ID" value="MFC3284923.1"/>
    <property type="molecule type" value="Genomic_DNA"/>
</dbReference>
<dbReference type="NCBIfam" id="TIGR04283">
    <property type="entry name" value="glyco_like_mftF"/>
    <property type="match status" value="1"/>
</dbReference>
<dbReference type="Pfam" id="PF00535">
    <property type="entry name" value="Glycos_transf_2"/>
    <property type="match status" value="1"/>
</dbReference>
<dbReference type="RefSeq" id="WP_386775367.1">
    <property type="nucleotide sequence ID" value="NZ_JBHRUG010000029.1"/>
</dbReference>
<comment type="caution">
    <text evidence="7">The sequence shown here is derived from an EMBL/GenBank/DDBJ whole genome shotgun (WGS) entry which is preliminary data.</text>
</comment>
<dbReference type="PANTHER" id="PTHR43646:SF2">
    <property type="entry name" value="GLYCOSYLTRANSFERASE 2-LIKE DOMAIN-CONTAINING PROTEIN"/>
    <property type="match status" value="1"/>
</dbReference>
<keyword evidence="5" id="KW-0472">Membrane</keyword>
<dbReference type="SUPFAM" id="SSF53448">
    <property type="entry name" value="Nucleotide-diphospho-sugar transferases"/>
    <property type="match status" value="1"/>
</dbReference>
<protein>
    <submittedName>
        <fullName evidence="7">TIGR04283 family arsenosugar biosynthesis glycosyltransferase</fullName>
    </submittedName>
</protein>
<evidence type="ECO:0000256" key="3">
    <source>
        <dbReference type="ARBA" id="ARBA00022676"/>
    </source>
</evidence>
<dbReference type="InterPro" id="IPR029044">
    <property type="entry name" value="Nucleotide-diphossugar_trans"/>
</dbReference>
<dbReference type="CDD" id="cd02522">
    <property type="entry name" value="GT_2_like_a"/>
    <property type="match status" value="1"/>
</dbReference>
<evidence type="ECO:0000256" key="2">
    <source>
        <dbReference type="ARBA" id="ARBA00022475"/>
    </source>
</evidence>
<evidence type="ECO:0000313" key="8">
    <source>
        <dbReference type="Proteomes" id="UP001595579"/>
    </source>
</evidence>
<dbReference type="InterPro" id="IPR026461">
    <property type="entry name" value="Trfase_2_rSAM/seldom_assoc"/>
</dbReference>
<evidence type="ECO:0000256" key="1">
    <source>
        <dbReference type="ARBA" id="ARBA00004236"/>
    </source>
</evidence>
<comment type="subcellular location">
    <subcellularLocation>
        <location evidence="1">Cell membrane</location>
    </subcellularLocation>
</comment>